<evidence type="ECO:0000256" key="3">
    <source>
        <dbReference type="SAM" id="MobiDB-lite"/>
    </source>
</evidence>
<feature type="compositionally biased region" description="Basic residues" evidence="3">
    <location>
        <begin position="254"/>
        <end position="266"/>
    </location>
</feature>
<protein>
    <submittedName>
        <fullName evidence="7">Uncharacterized protein</fullName>
    </submittedName>
</protein>
<dbReference type="PANTHER" id="PTHR47957">
    <property type="entry name" value="ATP-DEPENDENT HELICASE HRQ1"/>
    <property type="match status" value="1"/>
</dbReference>
<evidence type="ECO:0000313" key="7">
    <source>
        <dbReference type="EMBL" id="CAK9278373.1"/>
    </source>
</evidence>
<dbReference type="InterPro" id="IPR011545">
    <property type="entry name" value="DEAD/DEAH_box_helicase_dom"/>
</dbReference>
<dbReference type="InterPro" id="IPR000626">
    <property type="entry name" value="Ubiquitin-like_dom"/>
</dbReference>
<dbReference type="Pfam" id="PF08839">
    <property type="entry name" value="CDT1"/>
    <property type="match status" value="1"/>
</dbReference>
<keyword evidence="8" id="KW-1185">Reference proteome</keyword>
<sequence>MVDVMVRTLDGKQLHLTLEANKTLHHLKLQLQQLEWPAPNVLHFHLFLRGEKLDAAVQIASLQLENEFLVLIPFTKKKHKKAQPQFLTTTTTTTLGHQLLLDSSDSSAPTPIVDRQNASSEHAAAAAVHHDGKESFKIEYKNWMQSHHHGHHDDGDEDDHDFASRMCVAESQDQPQTAASYRKKSSSEDVWQAIATDMANFHSSHSKDTVMMMPTSIDMPEAHVDSVHTRSSGIEDTILVSSSGEEEERSRPEKKARRKGNHRRNSSTKQQEEQFEVVALPPALERMKQVFVALNSVYGFLQRQHMQATWSNVKHALQQLADKKICVQDIENLATFCPKLIVLSNMSEKEGGEASFSIDMFDPSKPDQSSVPGQQHDVGLPVHQLQEIGASDLLPSSGGKRITDRQMRNAIERRQKVFQGLLLSVFQQLQAKPNSEKLDMEHMSIESWLAIAKAPEMVGKLAKPGLPSALPRPPRHHKKLARCMEVLDMNANEMLQHLKEKLGSLGQIVHCECLRPREASYGELKSELSTFTQAALERQGITRMYSHQAKGINAVQKGQSIVVATSTASGKSLCYNVPVLEMLNQDSSSCALYLFPTKALAQDQLRALLELTGGAQTAQKFGIGVYDGDTNQELRLRLRESARVLITNPDMLHVSIMPSHCQFECFLAHLRYVVVDEAHAYRGVFGCHTALIMRRLRRLLHHLYGTEPTFIVCSATVANPREHAMELVGLRDVEVIQEDGSPCGEKTFVFWNPPIVFEQPKPGRKDKRFKPSAKLDRGVSFQIQTKRASPIVEVASLLAEMVQHGLRCLAFCNTRKLCELVHNYTREILKETAPALTDTIRAYRAGYTAHDRRDIEKDLFAGRLRGVAATNALELGVDIGSLDATLHLGFPGSVASMWQQSGRAGRREKAALSVYVAFGGPLDQHFMKAPQKLFMKPIEHAQVDASNEQVVEQHLACAALEHPLNVTHDEAYLGSGMQSAIVQLVKQGQLGRHPSNSQQDNSWHYIGQQKCPSQAVSIRAICPEKYTVINQATNEVIEEVEESKAFFEVYEGAVYMHQGKTYLCRSLDIAAKVALCQEADLKYYTKTRDFTDVHVLGGELAYPAKVSEMKYPKTTAQASRCKVTTRWIGFRRIWQGSNETFDSVDLFLPDVSYDSQAAWIRVPHLIRGDLEAESLSFREGIHAASHALVNVMPLYIMCNQSDLGCDCANPHDTRYYPERLLVFDKHPGGIGIAAQACPMFAELLQAALEQLVACDCTTDTGCPACVQYFGCSEYNEVINKRAAIIILQGVINTENKYREGKQEPPPPSPPPRNDGFLQTRTSILDP</sequence>
<dbReference type="InterPro" id="IPR014001">
    <property type="entry name" value="Helicase_ATP-bd"/>
</dbReference>
<dbReference type="SMART" id="SM00490">
    <property type="entry name" value="HELICc"/>
    <property type="match status" value="1"/>
</dbReference>
<feature type="domain" description="Helicase C-terminal" evidence="6">
    <location>
        <begin position="793"/>
        <end position="951"/>
    </location>
</feature>
<proteinExistence type="predicted"/>
<keyword evidence="1" id="KW-0547">Nucleotide-binding</keyword>
<feature type="region of interest" description="Disordered" evidence="3">
    <location>
        <begin position="226"/>
        <end position="274"/>
    </location>
</feature>
<dbReference type="Pfam" id="PF09369">
    <property type="entry name" value="MZB"/>
    <property type="match status" value="1"/>
</dbReference>
<dbReference type="PANTHER" id="PTHR47957:SF3">
    <property type="entry name" value="ATP-DEPENDENT HELICASE HRQ1"/>
    <property type="match status" value="1"/>
</dbReference>
<dbReference type="EMBL" id="OZ020104">
    <property type="protein sequence ID" value="CAK9278373.1"/>
    <property type="molecule type" value="Genomic_DNA"/>
</dbReference>
<dbReference type="SMART" id="SM00487">
    <property type="entry name" value="DEXDc"/>
    <property type="match status" value="1"/>
</dbReference>
<evidence type="ECO:0000313" key="8">
    <source>
        <dbReference type="Proteomes" id="UP001497444"/>
    </source>
</evidence>
<feature type="compositionally biased region" description="Pro residues" evidence="3">
    <location>
        <begin position="1303"/>
        <end position="1312"/>
    </location>
</feature>
<feature type="region of interest" description="Disordered" evidence="3">
    <location>
        <begin position="1297"/>
        <end position="1326"/>
    </location>
</feature>
<keyword evidence="2" id="KW-0067">ATP-binding</keyword>
<dbReference type="Proteomes" id="UP001497444">
    <property type="component" value="Chromosome 9"/>
</dbReference>
<dbReference type="InterPro" id="IPR027417">
    <property type="entry name" value="P-loop_NTPase"/>
</dbReference>
<feature type="compositionally biased region" description="Polar residues" evidence="3">
    <location>
        <begin position="1316"/>
        <end position="1326"/>
    </location>
</feature>
<dbReference type="SUPFAM" id="SSF52540">
    <property type="entry name" value="P-loop containing nucleoside triphosphate hydrolases"/>
    <property type="match status" value="1"/>
</dbReference>
<reference evidence="7" key="1">
    <citation type="submission" date="2024-02" db="EMBL/GenBank/DDBJ databases">
        <authorList>
            <consortium name="ELIXIR-Norway"/>
            <consortium name="Elixir Norway"/>
        </authorList>
    </citation>
    <scope>NUCLEOTIDE SEQUENCE</scope>
</reference>
<evidence type="ECO:0000259" key="4">
    <source>
        <dbReference type="PROSITE" id="PS50053"/>
    </source>
</evidence>
<dbReference type="PROSITE" id="PS51194">
    <property type="entry name" value="HELICASE_CTER"/>
    <property type="match status" value="1"/>
</dbReference>
<evidence type="ECO:0000259" key="6">
    <source>
        <dbReference type="PROSITE" id="PS51194"/>
    </source>
</evidence>
<dbReference type="CDD" id="cd17923">
    <property type="entry name" value="DEXHc_Hrq1-like"/>
    <property type="match status" value="1"/>
</dbReference>
<dbReference type="Pfam" id="PF00270">
    <property type="entry name" value="DEAD"/>
    <property type="match status" value="1"/>
</dbReference>
<organism evidence="7 8">
    <name type="scientific">Sphagnum jensenii</name>
    <dbReference type="NCBI Taxonomy" id="128206"/>
    <lineage>
        <taxon>Eukaryota</taxon>
        <taxon>Viridiplantae</taxon>
        <taxon>Streptophyta</taxon>
        <taxon>Embryophyta</taxon>
        <taxon>Bryophyta</taxon>
        <taxon>Sphagnophytina</taxon>
        <taxon>Sphagnopsida</taxon>
        <taxon>Sphagnales</taxon>
        <taxon>Sphagnaceae</taxon>
        <taxon>Sphagnum</taxon>
    </lineage>
</organism>
<feature type="domain" description="Ubiquitin-like" evidence="4">
    <location>
        <begin position="2"/>
        <end position="72"/>
    </location>
</feature>
<accession>A0ABP0XGY5</accession>
<dbReference type="Pfam" id="PF22982">
    <property type="entry name" value="WHD_HRQ1"/>
    <property type="match status" value="1"/>
</dbReference>
<dbReference type="Gene3D" id="3.40.50.300">
    <property type="entry name" value="P-loop containing nucleotide triphosphate hydrolases"/>
    <property type="match status" value="2"/>
</dbReference>
<evidence type="ECO:0000256" key="2">
    <source>
        <dbReference type="ARBA" id="ARBA00022840"/>
    </source>
</evidence>
<evidence type="ECO:0000259" key="5">
    <source>
        <dbReference type="PROSITE" id="PS51192"/>
    </source>
</evidence>
<dbReference type="PROSITE" id="PS50053">
    <property type="entry name" value="UBIQUITIN_2"/>
    <property type="match status" value="1"/>
</dbReference>
<dbReference type="InterPro" id="IPR055227">
    <property type="entry name" value="HRQ1_WHD"/>
</dbReference>
<dbReference type="InterPro" id="IPR014939">
    <property type="entry name" value="CDT1_Gemini-bd-like"/>
</dbReference>
<gene>
    <name evidence="7" type="ORF">CSSPJE1EN1_LOCUS23851</name>
</gene>
<dbReference type="CDD" id="cd18797">
    <property type="entry name" value="SF2_C_Hrq"/>
    <property type="match status" value="1"/>
</dbReference>
<evidence type="ECO:0000256" key="1">
    <source>
        <dbReference type="ARBA" id="ARBA00022741"/>
    </source>
</evidence>
<dbReference type="InterPro" id="IPR001650">
    <property type="entry name" value="Helicase_C-like"/>
</dbReference>
<feature type="domain" description="Helicase ATP-binding" evidence="5">
    <location>
        <begin position="552"/>
        <end position="735"/>
    </location>
</feature>
<dbReference type="PROSITE" id="PS51192">
    <property type="entry name" value="HELICASE_ATP_BIND_1"/>
    <property type="match status" value="1"/>
</dbReference>
<dbReference type="InterPro" id="IPR018973">
    <property type="entry name" value="MZB"/>
</dbReference>
<dbReference type="Pfam" id="PF00271">
    <property type="entry name" value="Helicase_C"/>
    <property type="match status" value="1"/>
</dbReference>
<name>A0ABP0XGY5_9BRYO</name>